<name>A0A7T8KKM7_CALRO</name>
<sequence length="85" mass="9844">MEICFLPKVWEKRILHSLRGINDGKKCTPQLQIYVNLISFRNHCKDCGRLYNDIKEAFYDCPALKILREHCGLRGGISGSVHLIR</sequence>
<dbReference type="AlphaFoldDB" id="A0A7T8KKM7"/>
<gene>
    <name evidence="1" type="ORF">FKW44_002597</name>
</gene>
<organism evidence="1 2">
    <name type="scientific">Caligus rogercresseyi</name>
    <name type="common">Sea louse</name>
    <dbReference type="NCBI Taxonomy" id="217165"/>
    <lineage>
        <taxon>Eukaryota</taxon>
        <taxon>Metazoa</taxon>
        <taxon>Ecdysozoa</taxon>
        <taxon>Arthropoda</taxon>
        <taxon>Crustacea</taxon>
        <taxon>Multicrustacea</taxon>
        <taxon>Hexanauplia</taxon>
        <taxon>Copepoda</taxon>
        <taxon>Siphonostomatoida</taxon>
        <taxon>Caligidae</taxon>
        <taxon>Caligus</taxon>
    </lineage>
</organism>
<accession>A0A7T8KKM7</accession>
<evidence type="ECO:0000313" key="1">
    <source>
        <dbReference type="EMBL" id="QQP57565.1"/>
    </source>
</evidence>
<reference evidence="2" key="1">
    <citation type="submission" date="2021-01" db="EMBL/GenBank/DDBJ databases">
        <title>Caligus Genome Assembly.</title>
        <authorList>
            <person name="Gallardo-Escarate C."/>
        </authorList>
    </citation>
    <scope>NUCLEOTIDE SEQUENCE [LARGE SCALE GENOMIC DNA]</scope>
</reference>
<keyword evidence="2" id="KW-1185">Reference proteome</keyword>
<dbReference type="Proteomes" id="UP000595437">
    <property type="component" value="Chromosome 2"/>
</dbReference>
<proteinExistence type="predicted"/>
<feature type="non-terminal residue" evidence="1">
    <location>
        <position position="85"/>
    </location>
</feature>
<protein>
    <submittedName>
        <fullName evidence="1">Uncharacterized protein</fullName>
    </submittedName>
</protein>
<dbReference type="EMBL" id="CP045891">
    <property type="protein sequence ID" value="QQP57565.1"/>
    <property type="molecule type" value="Genomic_DNA"/>
</dbReference>
<evidence type="ECO:0000313" key="2">
    <source>
        <dbReference type="Proteomes" id="UP000595437"/>
    </source>
</evidence>